<evidence type="ECO:0000313" key="2">
    <source>
        <dbReference type="EMBL" id="MCP3426356.1"/>
    </source>
</evidence>
<dbReference type="RefSeq" id="WP_254166962.1">
    <property type="nucleotide sequence ID" value="NZ_JANAFB010000023.1"/>
</dbReference>
<protein>
    <submittedName>
        <fullName evidence="2">Universal stress protein</fullName>
    </submittedName>
</protein>
<proteinExistence type="predicted"/>
<dbReference type="Gene3D" id="3.40.50.12370">
    <property type="match status" value="1"/>
</dbReference>
<accession>A0A9X2KLN6</accession>
<evidence type="ECO:0000259" key="1">
    <source>
        <dbReference type="Pfam" id="PF00582"/>
    </source>
</evidence>
<gene>
    <name evidence="2" type="ORF">NBM05_10170</name>
</gene>
<feature type="domain" description="UspA" evidence="1">
    <location>
        <begin position="57"/>
        <end position="113"/>
    </location>
</feature>
<keyword evidence="3" id="KW-1185">Reference proteome</keyword>
<dbReference type="EMBL" id="JANAFB010000023">
    <property type="protein sequence ID" value="MCP3426356.1"/>
    <property type="molecule type" value="Genomic_DNA"/>
</dbReference>
<organism evidence="2 3">
    <name type="scientific">Rothia santali</name>
    <dbReference type="NCBI Taxonomy" id="2949643"/>
    <lineage>
        <taxon>Bacteria</taxon>
        <taxon>Bacillati</taxon>
        <taxon>Actinomycetota</taxon>
        <taxon>Actinomycetes</taxon>
        <taxon>Micrococcales</taxon>
        <taxon>Micrococcaceae</taxon>
        <taxon>Rothia</taxon>
    </lineage>
</organism>
<dbReference type="Pfam" id="PF00582">
    <property type="entry name" value="Usp"/>
    <property type="match status" value="1"/>
</dbReference>
<dbReference type="AlphaFoldDB" id="A0A9X2KLN6"/>
<dbReference type="InterPro" id="IPR006016">
    <property type="entry name" value="UspA"/>
</dbReference>
<dbReference type="Proteomes" id="UP001139502">
    <property type="component" value="Unassembled WGS sequence"/>
</dbReference>
<name>A0A9X2KLN6_9MICC</name>
<comment type="caution">
    <text evidence="2">The sequence shown here is derived from an EMBL/GenBank/DDBJ whole genome shotgun (WGS) entry which is preliminary data.</text>
</comment>
<sequence>MTIVLASADSPAGQAARDYAVAEAKRRDADLVVFPVDGSSPDPAQFDYDRVSVQTPDERSKDAVGDLIDMTSRDDVEVVVVGVRRRSPVGKMFLGSSAQQIILEAAAPVITVKPTQGEG</sequence>
<dbReference type="SUPFAM" id="SSF52402">
    <property type="entry name" value="Adenine nucleotide alpha hydrolases-like"/>
    <property type="match status" value="1"/>
</dbReference>
<reference evidence="2" key="1">
    <citation type="submission" date="2022-06" db="EMBL/GenBank/DDBJ databases">
        <title>Rothia sp. isolated from sandalwood seedling.</title>
        <authorList>
            <person name="Tuikhar N."/>
            <person name="Kirdat K."/>
            <person name="Thorat V."/>
            <person name="Swetha P."/>
            <person name="Padma S."/>
            <person name="Sundararaj R."/>
            <person name="Yadav A."/>
        </authorList>
    </citation>
    <scope>NUCLEOTIDE SEQUENCE</scope>
    <source>
        <strain evidence="2">AR01</strain>
    </source>
</reference>
<evidence type="ECO:0000313" key="3">
    <source>
        <dbReference type="Proteomes" id="UP001139502"/>
    </source>
</evidence>